<keyword evidence="1" id="KW-0732">Signal</keyword>
<accession>A0A8D7ASL9</accession>
<reference evidence="2" key="1">
    <citation type="submission" date="2021-03" db="EMBL/GenBank/DDBJ databases">
        <authorList>
            <consortium name="Genoscope - CEA"/>
            <person name="William W."/>
        </authorList>
    </citation>
    <scope>NUCLEOTIDE SEQUENCE</scope>
    <source>
        <strain evidence="2">Doubled-haploid Pahang</strain>
    </source>
</reference>
<feature type="signal peptide" evidence="1">
    <location>
        <begin position="1"/>
        <end position="16"/>
    </location>
</feature>
<protein>
    <submittedName>
        <fullName evidence="2">(wild Malaysian banana) hypothetical protein</fullName>
    </submittedName>
</protein>
<proteinExistence type="predicted"/>
<evidence type="ECO:0000256" key="1">
    <source>
        <dbReference type="SAM" id="SignalP"/>
    </source>
</evidence>
<gene>
    <name evidence="2" type="ORF">GSMUA_306160.1</name>
</gene>
<dbReference type="EMBL" id="HG996476">
    <property type="protein sequence ID" value="CAG1852390.1"/>
    <property type="molecule type" value="Genomic_DNA"/>
</dbReference>
<evidence type="ECO:0000313" key="2">
    <source>
        <dbReference type="EMBL" id="CAG1852390.1"/>
    </source>
</evidence>
<name>A0A8D7ASL9_MUSAM</name>
<feature type="chain" id="PRO_5034421363" evidence="1">
    <location>
        <begin position="17"/>
        <end position="104"/>
    </location>
</feature>
<dbReference type="AlphaFoldDB" id="A0A8D7ASL9"/>
<sequence>MRKLFTNSLVLQVCSALRFTGNFSGAQSKDKKIFNYFVTFFETKAITSLSFTHFLEPIIQRRHSPKLHKPIKAIIFINSSNDIYKHYYTRQIYFFSQFYHVDIH</sequence>
<organism evidence="2">
    <name type="scientific">Musa acuminata subsp. malaccensis</name>
    <name type="common">Wild banana</name>
    <name type="synonym">Musa malaccensis</name>
    <dbReference type="NCBI Taxonomy" id="214687"/>
    <lineage>
        <taxon>Eukaryota</taxon>
        <taxon>Viridiplantae</taxon>
        <taxon>Streptophyta</taxon>
        <taxon>Embryophyta</taxon>
        <taxon>Tracheophyta</taxon>
        <taxon>Spermatophyta</taxon>
        <taxon>Magnoliopsida</taxon>
        <taxon>Liliopsida</taxon>
        <taxon>Zingiberales</taxon>
        <taxon>Musaceae</taxon>
        <taxon>Musa</taxon>
    </lineage>
</organism>